<dbReference type="CDD" id="cd00112">
    <property type="entry name" value="LDLa"/>
    <property type="match status" value="1"/>
</dbReference>
<comment type="caution">
    <text evidence="4">The sequence shown here is derived from an EMBL/GenBank/DDBJ whole genome shotgun (WGS) entry which is preliminary data.</text>
</comment>
<reference evidence="4 5" key="1">
    <citation type="submission" date="2021-06" db="EMBL/GenBank/DDBJ databases">
        <title>Caerostris darwini draft genome.</title>
        <authorList>
            <person name="Kono N."/>
            <person name="Arakawa K."/>
        </authorList>
    </citation>
    <scope>NUCLEOTIDE SEQUENCE [LARGE SCALE GENOMIC DNA]</scope>
</reference>
<dbReference type="SMART" id="SM00192">
    <property type="entry name" value="LDLa"/>
    <property type="match status" value="1"/>
</dbReference>
<dbReference type="Pfam" id="PF00057">
    <property type="entry name" value="Ldl_recept_a"/>
    <property type="match status" value="1"/>
</dbReference>
<evidence type="ECO:0000313" key="5">
    <source>
        <dbReference type="Proteomes" id="UP001054837"/>
    </source>
</evidence>
<dbReference type="EMBL" id="BPLQ01011347">
    <property type="protein sequence ID" value="GIY57515.1"/>
    <property type="molecule type" value="Genomic_DNA"/>
</dbReference>
<dbReference type="Gene3D" id="4.10.400.10">
    <property type="entry name" value="Low-density Lipoprotein Receptor"/>
    <property type="match status" value="1"/>
</dbReference>
<feature type="chain" id="PRO_5043764041" evidence="3">
    <location>
        <begin position="27"/>
        <end position="140"/>
    </location>
</feature>
<keyword evidence="1" id="KW-1015">Disulfide bond</keyword>
<comment type="caution">
    <text evidence="2">Lacks conserved residue(s) required for the propagation of feature annotation.</text>
</comment>
<accession>A0AAV4UII7</accession>
<protein>
    <submittedName>
        <fullName evidence="4">Uncharacterized protein</fullName>
    </submittedName>
</protein>
<keyword evidence="3" id="KW-0732">Signal</keyword>
<dbReference type="InterPro" id="IPR002172">
    <property type="entry name" value="LDrepeatLR_classA_rpt"/>
</dbReference>
<sequence length="140" mass="15574">MSRYSITIKAIIVIIVLINCALRGEGMHGGGRCGTGEWSCYSLDQGLRCIPLNKFCDGIRNCPDGSDEPPECTNESSFNFQTSSLYSPSCSCPLKDTFNSSSSVTPSCSHCFLNNTHSDLNDYSHEKQWLKVEERFFKPN</sequence>
<dbReference type="InterPro" id="IPR023415">
    <property type="entry name" value="LDLR_class-A_CS"/>
</dbReference>
<dbReference type="Proteomes" id="UP001054837">
    <property type="component" value="Unassembled WGS sequence"/>
</dbReference>
<gene>
    <name evidence="4" type="primary">AVEN_137040_1</name>
    <name evidence="4" type="ORF">CDAR_318761</name>
</gene>
<dbReference type="AlphaFoldDB" id="A0AAV4UII7"/>
<organism evidence="4 5">
    <name type="scientific">Caerostris darwini</name>
    <dbReference type="NCBI Taxonomy" id="1538125"/>
    <lineage>
        <taxon>Eukaryota</taxon>
        <taxon>Metazoa</taxon>
        <taxon>Ecdysozoa</taxon>
        <taxon>Arthropoda</taxon>
        <taxon>Chelicerata</taxon>
        <taxon>Arachnida</taxon>
        <taxon>Araneae</taxon>
        <taxon>Araneomorphae</taxon>
        <taxon>Entelegynae</taxon>
        <taxon>Araneoidea</taxon>
        <taxon>Araneidae</taxon>
        <taxon>Caerostris</taxon>
    </lineage>
</organism>
<feature type="signal peptide" evidence="3">
    <location>
        <begin position="1"/>
        <end position="26"/>
    </location>
</feature>
<dbReference type="PROSITE" id="PS50068">
    <property type="entry name" value="LDLRA_2"/>
    <property type="match status" value="1"/>
</dbReference>
<proteinExistence type="predicted"/>
<dbReference type="PROSITE" id="PS01209">
    <property type="entry name" value="LDLRA_1"/>
    <property type="match status" value="1"/>
</dbReference>
<dbReference type="SUPFAM" id="SSF57424">
    <property type="entry name" value="LDL receptor-like module"/>
    <property type="match status" value="1"/>
</dbReference>
<name>A0AAV4UII7_9ARAC</name>
<evidence type="ECO:0000313" key="4">
    <source>
        <dbReference type="EMBL" id="GIY57515.1"/>
    </source>
</evidence>
<evidence type="ECO:0000256" key="2">
    <source>
        <dbReference type="PROSITE-ProRule" id="PRU00124"/>
    </source>
</evidence>
<evidence type="ECO:0000256" key="1">
    <source>
        <dbReference type="ARBA" id="ARBA00023157"/>
    </source>
</evidence>
<keyword evidence="5" id="KW-1185">Reference proteome</keyword>
<dbReference type="InterPro" id="IPR036055">
    <property type="entry name" value="LDL_receptor-like_sf"/>
</dbReference>
<evidence type="ECO:0000256" key="3">
    <source>
        <dbReference type="SAM" id="SignalP"/>
    </source>
</evidence>